<dbReference type="GO" id="GO:0007155">
    <property type="term" value="P:cell adhesion"/>
    <property type="evidence" value="ECO:0007669"/>
    <property type="project" value="InterPro"/>
</dbReference>
<name>A0A133ZG74_9FIRM</name>
<dbReference type="AlphaFoldDB" id="A0A133ZG74"/>
<evidence type="ECO:0000259" key="9">
    <source>
        <dbReference type="Pfam" id="PF17961"/>
    </source>
</evidence>
<keyword evidence="5" id="KW-0572">Peptidoglycan-anchor</keyword>
<evidence type="ECO:0000256" key="1">
    <source>
        <dbReference type="ARBA" id="ARBA00004168"/>
    </source>
</evidence>
<feature type="domain" description="CNA-B" evidence="7">
    <location>
        <begin position="536"/>
        <end position="618"/>
    </location>
</feature>
<dbReference type="OrthoDB" id="9804660at2"/>
<comment type="caution">
    <text evidence="10">The sequence shown here is derived from an EMBL/GenBank/DDBJ whole genome shotgun (WGS) entry which is preliminary data.</text>
</comment>
<dbReference type="EMBL" id="LSDA01000129">
    <property type="protein sequence ID" value="KXB54435.1"/>
    <property type="molecule type" value="Genomic_DNA"/>
</dbReference>
<evidence type="ECO:0000313" key="10">
    <source>
        <dbReference type="EMBL" id="KXB54435.1"/>
    </source>
</evidence>
<dbReference type="Gene3D" id="2.60.40.10">
    <property type="entry name" value="Immunoglobulins"/>
    <property type="match status" value="1"/>
</dbReference>
<dbReference type="InterPro" id="IPR041171">
    <property type="entry name" value="SDR_Ig"/>
</dbReference>
<evidence type="ECO:0000259" key="8">
    <source>
        <dbReference type="Pfam" id="PF17802"/>
    </source>
</evidence>
<dbReference type="InterPro" id="IPR011252">
    <property type="entry name" value="Fibrogen-bd_dom1"/>
</dbReference>
<evidence type="ECO:0000259" key="6">
    <source>
        <dbReference type="Pfam" id="PF05737"/>
    </source>
</evidence>
<protein>
    <submittedName>
        <fullName evidence="10">Collagen binding domain protein</fullName>
    </submittedName>
</protein>
<feature type="domain" description="CNA-B" evidence="7">
    <location>
        <begin position="625"/>
        <end position="707"/>
    </location>
</feature>
<reference evidence="11" key="1">
    <citation type="submission" date="2016-01" db="EMBL/GenBank/DDBJ databases">
        <authorList>
            <person name="Mitreva M."/>
            <person name="Pepin K.H."/>
            <person name="Mihindukulasuriya K.A."/>
            <person name="Fulton R."/>
            <person name="Fronick C."/>
            <person name="O'Laughlin M."/>
            <person name="Miner T."/>
            <person name="Herter B."/>
            <person name="Rosa B.A."/>
            <person name="Cordes M."/>
            <person name="Tomlinson C."/>
            <person name="Wollam A."/>
            <person name="Palsikar V.B."/>
            <person name="Mardis E.R."/>
            <person name="Wilson R.K."/>
        </authorList>
    </citation>
    <scope>NUCLEOTIDE SEQUENCE [LARGE SCALE GENOMIC DNA]</scope>
    <source>
        <strain evidence="11">DNF00896</strain>
    </source>
</reference>
<keyword evidence="2" id="KW-0134">Cell wall</keyword>
<dbReference type="InterPro" id="IPR041033">
    <property type="entry name" value="SpaA_PFL_dom_1"/>
</dbReference>
<dbReference type="Pfam" id="PF17802">
    <property type="entry name" value="SpaA"/>
    <property type="match status" value="1"/>
</dbReference>
<evidence type="ECO:0000256" key="5">
    <source>
        <dbReference type="ARBA" id="ARBA00023088"/>
    </source>
</evidence>
<keyword evidence="3" id="KW-0964">Secreted</keyword>
<dbReference type="Gene3D" id="2.60.40.1280">
    <property type="match status" value="1"/>
</dbReference>
<evidence type="ECO:0000259" key="7">
    <source>
        <dbReference type="Pfam" id="PF05738"/>
    </source>
</evidence>
<keyword evidence="4" id="KW-0732">Signal</keyword>
<dbReference type="Proteomes" id="UP000070394">
    <property type="component" value="Unassembled WGS sequence"/>
</dbReference>
<proteinExistence type="predicted"/>
<feature type="domain" description="Collagen binding" evidence="6">
    <location>
        <begin position="208"/>
        <end position="331"/>
    </location>
</feature>
<dbReference type="InterPro" id="IPR013783">
    <property type="entry name" value="Ig-like_fold"/>
</dbReference>
<dbReference type="GO" id="GO:0005518">
    <property type="term" value="F:collagen binding"/>
    <property type="evidence" value="ECO:0007669"/>
    <property type="project" value="InterPro"/>
</dbReference>
<keyword evidence="11" id="KW-1185">Reference proteome</keyword>
<evidence type="ECO:0000313" key="11">
    <source>
        <dbReference type="Proteomes" id="UP000070394"/>
    </source>
</evidence>
<dbReference type="SUPFAM" id="SSF49478">
    <property type="entry name" value="Cna protein B-type domain"/>
    <property type="match status" value="4"/>
</dbReference>
<dbReference type="InterPro" id="IPR008454">
    <property type="entry name" value="Collagen-bd_Cna-like_B-typ_dom"/>
</dbReference>
<evidence type="ECO:0000256" key="2">
    <source>
        <dbReference type="ARBA" id="ARBA00022512"/>
    </source>
</evidence>
<dbReference type="Pfam" id="PF17961">
    <property type="entry name" value="Big_8"/>
    <property type="match status" value="1"/>
</dbReference>
<feature type="domain" description="CNA-B" evidence="7">
    <location>
        <begin position="446"/>
        <end position="529"/>
    </location>
</feature>
<dbReference type="InterPro" id="IPR008966">
    <property type="entry name" value="Adhesion_dom_sf"/>
</dbReference>
<sequence length="752" mass="82590">MSLNMKRLTGIIMSFLMIFIMIFQGLNLTVYADGLAVDARITSFQILNTSNQPVTETEKSATLKLDFNFEMPESIFLDNGNYFDIKIPEEFDLTTAVTYPTTFDIKDENGTVVGTATIQPNAATATGGGGNVHVVFNENATGKYKFKGHLHFDLKINKKRVGDNQTINVKAGVNNREDLTPGPKPIIVKPDRALSTVEVIGKWAKAPTVPNQAAWGVRVNRTKQYLKNVVITDKITSNNGHFIDPDSLPTVITSENFKLMKCEYNASGNPTSYTGEVVDISDKITFNEDKTEFRLDLGDIGTQSYFLSYKSTVEYGDIVQSNNATLTSSTNPTQSSSGTWKYRHSGGAAGGVLGKKLKLRKVDVDNGAPLAGATFKVTKSDGTSFNLTTSADGTAISDQLMQGRYKVKEINAPEGYELDPNEYSVYVYDDVGGTLTIKDKMDKTYVKVSKEWVGPKGSSATIHLWADGVDTGKSVTLNERNNWQHTFEGLKKKNTDGSEIQYTVKEDAITNYDSSITGDMENGFTVTNTNTEKISVPVKKVWVGKEADSATIKLLADGTEKESVTLTKDDNWEHTFSNLPKYADDGHEIEYTVDEVHIDGYSTTISGTAATGFNITNTILEKRSIHVTKKWIGSEGTGATIHLFANGHEVDSVTLNAGNQWEHTFEGLKKKNTDGSEIQYTVKEDAITNYDSSITGDMENGFTVTNTNTEKISVPVKKVWVGEEADSATIKLLADGTEKESVTLTKDDNWEH</sequence>
<dbReference type="CDD" id="cd00222">
    <property type="entry name" value="CollagenBindB"/>
    <property type="match status" value="3"/>
</dbReference>
<dbReference type="SUPFAM" id="SSF49401">
    <property type="entry name" value="Bacterial adhesins"/>
    <property type="match status" value="2"/>
</dbReference>
<dbReference type="InterPro" id="IPR008456">
    <property type="entry name" value="Collagen-bd_dom"/>
</dbReference>
<feature type="non-terminal residue" evidence="10">
    <location>
        <position position="752"/>
    </location>
</feature>
<feature type="domain" description="SpaA-like prealbumin fold" evidence="8">
    <location>
        <begin position="356"/>
        <end position="440"/>
    </location>
</feature>
<gene>
    <name evidence="10" type="ORF">HMPREF1866_02392</name>
</gene>
<organism evidence="10 11">
    <name type="scientific">Lachnoanaerobaculum saburreum</name>
    <dbReference type="NCBI Taxonomy" id="467210"/>
    <lineage>
        <taxon>Bacteria</taxon>
        <taxon>Bacillati</taxon>
        <taxon>Bacillota</taxon>
        <taxon>Clostridia</taxon>
        <taxon>Lachnospirales</taxon>
        <taxon>Lachnospiraceae</taxon>
        <taxon>Lachnoanaerobaculum</taxon>
    </lineage>
</organism>
<dbReference type="PATRIC" id="fig|467210.3.peg.2365"/>
<evidence type="ECO:0000256" key="4">
    <source>
        <dbReference type="ARBA" id="ARBA00022729"/>
    </source>
</evidence>
<feature type="domain" description="SDR-like Ig" evidence="9">
    <location>
        <begin position="58"/>
        <end position="165"/>
    </location>
</feature>
<evidence type="ECO:0000256" key="3">
    <source>
        <dbReference type="ARBA" id="ARBA00022525"/>
    </source>
</evidence>
<comment type="subcellular location">
    <subcellularLocation>
        <location evidence="1">Secreted</location>
        <location evidence="1">Cell wall</location>
        <topology evidence="1">Peptidoglycan-anchor</topology>
    </subcellularLocation>
</comment>
<dbReference type="STRING" id="467210.HMPREF1866_02392"/>
<dbReference type="Gene3D" id="2.60.40.1140">
    <property type="entry name" value="Collagen-binding surface protein Cna, B-type domain"/>
    <property type="match status" value="3"/>
</dbReference>
<keyword evidence="10" id="KW-0176">Collagen</keyword>
<dbReference type="Pfam" id="PF05738">
    <property type="entry name" value="Cna_B"/>
    <property type="match status" value="3"/>
</dbReference>
<dbReference type="Pfam" id="PF05737">
    <property type="entry name" value="Collagen_bind"/>
    <property type="match status" value="1"/>
</dbReference>
<accession>A0A133ZG74</accession>